<accession>A0AAV6R5N0</accession>
<evidence type="ECO:0000256" key="1">
    <source>
        <dbReference type="SAM" id="MobiDB-lite"/>
    </source>
</evidence>
<evidence type="ECO:0000313" key="3">
    <source>
        <dbReference type="EMBL" id="KAG7500315.1"/>
    </source>
</evidence>
<keyword evidence="2" id="KW-1133">Transmembrane helix</keyword>
<keyword evidence="2" id="KW-0812">Transmembrane</keyword>
<dbReference type="AlphaFoldDB" id="A0AAV6R5N0"/>
<feature type="region of interest" description="Disordered" evidence="1">
    <location>
        <begin position="19"/>
        <end position="97"/>
    </location>
</feature>
<sequence length="140" mass="16191">MAIDSRRLIMLQFVKRWTQKKKKALNKSKHTKKGKNSPNKEGKTKRKTQMPETLGAEKNSTSKQQKTRTKLNKVNRDKCSNKDTRRQRDTAIPYTRRQDGSLQKNSVYGNDNCLPCLLCYCILGFFCAITSFVSIYVYSS</sequence>
<dbReference type="EMBL" id="JAGKHQ010000013">
    <property type="protein sequence ID" value="KAG7500315.1"/>
    <property type="molecule type" value="Genomic_DNA"/>
</dbReference>
<proteinExistence type="predicted"/>
<name>A0AAV6R5N0_SOLSE</name>
<evidence type="ECO:0000313" key="4">
    <source>
        <dbReference type="Proteomes" id="UP000693946"/>
    </source>
</evidence>
<gene>
    <name evidence="3" type="ORF">JOB18_015089</name>
</gene>
<organism evidence="3 4">
    <name type="scientific">Solea senegalensis</name>
    <name type="common">Senegalese sole</name>
    <dbReference type="NCBI Taxonomy" id="28829"/>
    <lineage>
        <taxon>Eukaryota</taxon>
        <taxon>Metazoa</taxon>
        <taxon>Chordata</taxon>
        <taxon>Craniata</taxon>
        <taxon>Vertebrata</taxon>
        <taxon>Euteleostomi</taxon>
        <taxon>Actinopterygii</taxon>
        <taxon>Neopterygii</taxon>
        <taxon>Teleostei</taxon>
        <taxon>Neoteleostei</taxon>
        <taxon>Acanthomorphata</taxon>
        <taxon>Carangaria</taxon>
        <taxon>Pleuronectiformes</taxon>
        <taxon>Pleuronectoidei</taxon>
        <taxon>Soleidae</taxon>
        <taxon>Solea</taxon>
    </lineage>
</organism>
<keyword evidence="2" id="KW-0472">Membrane</keyword>
<comment type="caution">
    <text evidence="3">The sequence shown here is derived from an EMBL/GenBank/DDBJ whole genome shotgun (WGS) entry which is preliminary data.</text>
</comment>
<dbReference type="Proteomes" id="UP000693946">
    <property type="component" value="Linkage Group LG20"/>
</dbReference>
<feature type="compositionally biased region" description="Basic and acidic residues" evidence="1">
    <location>
        <begin position="74"/>
        <end position="89"/>
    </location>
</feature>
<feature type="transmembrane region" description="Helical" evidence="2">
    <location>
        <begin position="117"/>
        <end position="138"/>
    </location>
</feature>
<feature type="compositionally biased region" description="Basic residues" evidence="1">
    <location>
        <begin position="19"/>
        <end position="35"/>
    </location>
</feature>
<evidence type="ECO:0000256" key="2">
    <source>
        <dbReference type="SAM" id="Phobius"/>
    </source>
</evidence>
<keyword evidence="4" id="KW-1185">Reference proteome</keyword>
<reference evidence="3 4" key="1">
    <citation type="journal article" date="2021" name="Sci. Rep.">
        <title>Chromosome anchoring in Senegalese sole (Solea senegalensis) reveals sex-associated markers and genome rearrangements in flatfish.</title>
        <authorList>
            <person name="Guerrero-Cozar I."/>
            <person name="Gomez-Garrido J."/>
            <person name="Berbel C."/>
            <person name="Martinez-Blanch J.F."/>
            <person name="Alioto T."/>
            <person name="Claros M.G."/>
            <person name="Gagnaire P.A."/>
            <person name="Manchado M."/>
        </authorList>
    </citation>
    <scope>NUCLEOTIDE SEQUENCE [LARGE SCALE GENOMIC DNA]</scope>
    <source>
        <strain evidence="3">Sse05_10M</strain>
    </source>
</reference>
<protein>
    <submittedName>
        <fullName evidence="3">Uncharacterized protein</fullName>
    </submittedName>
</protein>